<accession>A0A644THY6</accession>
<comment type="caution">
    <text evidence="4">The sequence shown here is derived from an EMBL/GenBank/DDBJ whole genome shotgun (WGS) entry which is preliminary data.</text>
</comment>
<gene>
    <name evidence="4" type="ORF">SDC9_11715</name>
</gene>
<keyword evidence="3" id="KW-0472">Membrane</keyword>
<evidence type="ECO:0000256" key="2">
    <source>
        <dbReference type="SAM" id="MobiDB-lite"/>
    </source>
</evidence>
<name>A0A644THY6_9ZZZZ</name>
<reference evidence="4" key="1">
    <citation type="submission" date="2019-08" db="EMBL/GenBank/DDBJ databases">
        <authorList>
            <person name="Kucharzyk K."/>
            <person name="Murdoch R.W."/>
            <person name="Higgins S."/>
            <person name="Loffler F."/>
        </authorList>
    </citation>
    <scope>NUCLEOTIDE SEQUENCE</scope>
</reference>
<feature type="region of interest" description="Disordered" evidence="2">
    <location>
        <begin position="94"/>
        <end position="114"/>
    </location>
</feature>
<sequence>MNITINLATVGQILAIATALGAIWATLHQRRQLAVKEGERNAQIKALEEKVIAQGKEIKTLEGKTHSTDVDLGKINEKIDNLTDMIRDIKDRIDKIAPPTVQTPARSAAGEHRE</sequence>
<keyword evidence="1" id="KW-0175">Coiled coil</keyword>
<dbReference type="AlphaFoldDB" id="A0A644THY6"/>
<keyword evidence="3" id="KW-1133">Transmembrane helix</keyword>
<evidence type="ECO:0000313" key="4">
    <source>
        <dbReference type="EMBL" id="MPL66047.1"/>
    </source>
</evidence>
<evidence type="ECO:0000256" key="1">
    <source>
        <dbReference type="SAM" id="Coils"/>
    </source>
</evidence>
<feature type="transmembrane region" description="Helical" evidence="3">
    <location>
        <begin position="6"/>
        <end position="27"/>
    </location>
</feature>
<feature type="coiled-coil region" evidence="1">
    <location>
        <begin position="44"/>
        <end position="92"/>
    </location>
</feature>
<proteinExistence type="predicted"/>
<keyword evidence="3" id="KW-0812">Transmembrane</keyword>
<dbReference type="EMBL" id="VSSQ01000030">
    <property type="protein sequence ID" value="MPL66047.1"/>
    <property type="molecule type" value="Genomic_DNA"/>
</dbReference>
<organism evidence="4">
    <name type="scientific">bioreactor metagenome</name>
    <dbReference type="NCBI Taxonomy" id="1076179"/>
    <lineage>
        <taxon>unclassified sequences</taxon>
        <taxon>metagenomes</taxon>
        <taxon>ecological metagenomes</taxon>
    </lineage>
</organism>
<protein>
    <submittedName>
        <fullName evidence="4">Uncharacterized protein</fullName>
    </submittedName>
</protein>
<evidence type="ECO:0000256" key="3">
    <source>
        <dbReference type="SAM" id="Phobius"/>
    </source>
</evidence>